<sequence>MSETDTTRHSPSSEDDVDTSGFVRPPTGNLLQEFYSDKVDAETRDAVLAYFDYFYPNMSVFHPSTFLRRVVTNDVHPLLIEALKCMVAPFIAVRNKTTLDTDNLAADLKAKILFSLEQPTTDIVLALIFLAATEVVVSRTDTYAVLMSAIIGMIMRLGYHEIDLYKNGKPKAWDEWIQVETKRRIFWMIFQHDSFMSLIHGLPTMIPESSIFVKSPCADSDWNDIEFPLIYSTEGDTPVSERLSEMLGSNLKRSSSYELSPELEVPDSVVTGAVSHSFALLCEFNTLDSRMCRFLGDAKAARFDQDDTELQSRPFPSVDFLEPVADSEQLVYSVKRKTRLVSEYPMFRQFDAQLRDLHERVKPPKHLSEFAYNEDSIQRFGSAEYGLAVMRVRYVIITAFTCSSTVILHSNNRASFFTEFEQPEEAQTDPSAAALKQVMAAMFGKIRRCKAALKEADDSEMTLSQWQQELDRSLQDVRSMWEALLKLSEAWNLDGIAQVLKMMDTDDAINTADQLSSLSL</sequence>
<comment type="caution">
    <text evidence="1">The sequence shown here is derived from an EMBL/GenBank/DDBJ whole genome shotgun (WGS) entry which is preliminary data.</text>
</comment>
<dbReference type="EMBL" id="JANBPW010000763">
    <property type="protein sequence ID" value="KAJ1948356.1"/>
    <property type="molecule type" value="Genomic_DNA"/>
</dbReference>
<reference evidence="1" key="1">
    <citation type="submission" date="2022-07" db="EMBL/GenBank/DDBJ databases">
        <title>Phylogenomic reconstructions and comparative analyses of Kickxellomycotina fungi.</title>
        <authorList>
            <person name="Reynolds N.K."/>
            <person name="Stajich J.E."/>
            <person name="Barry K."/>
            <person name="Grigoriev I.V."/>
            <person name="Crous P."/>
            <person name="Smith M.E."/>
        </authorList>
    </citation>
    <scope>NUCLEOTIDE SEQUENCE</scope>
    <source>
        <strain evidence="1">NRRL 5244</strain>
    </source>
</reference>
<protein>
    <submittedName>
        <fullName evidence="1">Uncharacterized protein</fullName>
    </submittedName>
</protein>
<accession>A0ACC1JDF4</accession>
<evidence type="ECO:0000313" key="1">
    <source>
        <dbReference type="EMBL" id="KAJ1948356.1"/>
    </source>
</evidence>
<organism evidence="1 2">
    <name type="scientific">Linderina macrospora</name>
    <dbReference type="NCBI Taxonomy" id="4868"/>
    <lineage>
        <taxon>Eukaryota</taxon>
        <taxon>Fungi</taxon>
        <taxon>Fungi incertae sedis</taxon>
        <taxon>Zoopagomycota</taxon>
        <taxon>Kickxellomycotina</taxon>
        <taxon>Kickxellomycetes</taxon>
        <taxon>Kickxellales</taxon>
        <taxon>Kickxellaceae</taxon>
        <taxon>Linderina</taxon>
    </lineage>
</organism>
<keyword evidence="2" id="KW-1185">Reference proteome</keyword>
<dbReference type="Proteomes" id="UP001150603">
    <property type="component" value="Unassembled WGS sequence"/>
</dbReference>
<name>A0ACC1JDF4_9FUNG</name>
<evidence type="ECO:0000313" key="2">
    <source>
        <dbReference type="Proteomes" id="UP001150603"/>
    </source>
</evidence>
<gene>
    <name evidence="1" type="ORF">FBU59_001636</name>
</gene>
<proteinExistence type="predicted"/>